<evidence type="ECO:0000259" key="9">
    <source>
        <dbReference type="Pfam" id="PF03958"/>
    </source>
</evidence>
<dbReference type="InterPro" id="IPR004846">
    <property type="entry name" value="T2SS/T3SS_dom"/>
</dbReference>
<dbReference type="AlphaFoldDB" id="A0A2A4HR84"/>
<dbReference type="Pfam" id="PF00263">
    <property type="entry name" value="Secretin"/>
    <property type="match status" value="1"/>
</dbReference>
<accession>A0A2A4HR84</accession>
<dbReference type="PANTHER" id="PTHR30332:SF24">
    <property type="entry name" value="SECRETIN GSPD-RELATED"/>
    <property type="match status" value="1"/>
</dbReference>
<comment type="similarity">
    <text evidence="5">Belongs to the bacterial secretin family.</text>
</comment>
<dbReference type="InterPro" id="IPR001775">
    <property type="entry name" value="GspD/PilQ"/>
</dbReference>
<dbReference type="Gene3D" id="3.55.50.30">
    <property type="match status" value="1"/>
</dbReference>
<sequence>MKKFAAKTAAVLALATATLSGAHATPIHMQDTDIRDFVRWYVEQSVTPLAIHPAVTGTLTVYAPNVPDHQLDEFFQGVLSSHGYTILPGNPPTVALANQQRPRAADTKTPGVFSLPPTPGVFSQSAGLHDPTKVLTLTPPYVPQATHLFSFDNVRADDIAPLVTSFLTQNAQDGVTPPRVQVLHASNAILAKGPEKQLEQLQQLIPQVDVAHPQLLIQAVIFETSDGDTFDLGVALGRATGSRIAGGFNTGNLGTSLASSGGTFGIFDGNVLALAINALQRDSRSNVLSTPQILTLSGKRGTISIGQNVPFVTGRVTGESANVNSPFQTIERRDVGIRLNVLPVVTASGLVIMDITTSADSLTDSLLASDIITNQRQINTTVQIRSGQTLLLGGLSSQDDRSQVSGVPGLSSLPVAGRLFQNESTSTQRTNLHVLLQATVLPRYDAHQMHQAMAAASPLLPAQHGVTGWRQQVETIPVTRLAE</sequence>
<dbReference type="PRINTS" id="PR01032">
    <property type="entry name" value="PHAGEIV"/>
</dbReference>
<comment type="caution">
    <text evidence="11">The sequence shown here is derived from an EMBL/GenBank/DDBJ whole genome shotgun (WGS) entry which is preliminary data.</text>
</comment>
<dbReference type="RefSeq" id="WP_096650374.1">
    <property type="nucleotide sequence ID" value="NZ_NWUX01000002.1"/>
</dbReference>
<dbReference type="InterPro" id="IPR005644">
    <property type="entry name" value="NolW-like"/>
</dbReference>
<dbReference type="GO" id="GO:0009306">
    <property type="term" value="P:protein secretion"/>
    <property type="evidence" value="ECO:0007669"/>
    <property type="project" value="InterPro"/>
</dbReference>
<evidence type="ECO:0000259" key="8">
    <source>
        <dbReference type="Pfam" id="PF00263"/>
    </source>
</evidence>
<dbReference type="OrthoDB" id="9775455at2"/>
<feature type="domain" description="GspD-like N0" evidence="10">
    <location>
        <begin position="28"/>
        <end position="88"/>
    </location>
</feature>
<evidence type="ECO:0000256" key="1">
    <source>
        <dbReference type="ARBA" id="ARBA00004370"/>
    </source>
</evidence>
<evidence type="ECO:0000256" key="6">
    <source>
        <dbReference type="RuleBase" id="RU004004"/>
    </source>
</evidence>
<dbReference type="InterPro" id="IPR038591">
    <property type="entry name" value="NolW-like_sf"/>
</dbReference>
<feature type="chain" id="PRO_5012449724" evidence="7">
    <location>
        <begin position="25"/>
        <end position="483"/>
    </location>
</feature>
<dbReference type="Pfam" id="PF21305">
    <property type="entry name" value="type_II_gspD_N0"/>
    <property type="match status" value="1"/>
</dbReference>
<keyword evidence="6" id="KW-0813">Transport</keyword>
<comment type="subcellular location">
    <subcellularLocation>
        <location evidence="6">Cell outer membrane</location>
    </subcellularLocation>
    <subcellularLocation>
        <location evidence="1">Membrane</location>
    </subcellularLocation>
</comment>
<dbReference type="PANTHER" id="PTHR30332">
    <property type="entry name" value="PROBABLE GENERAL SECRETION PATHWAY PROTEIN D"/>
    <property type="match status" value="1"/>
</dbReference>
<proteinExistence type="inferred from homology"/>
<keyword evidence="3 7" id="KW-0732">Signal</keyword>
<dbReference type="InterPro" id="IPR050810">
    <property type="entry name" value="Bact_Secretion_Sys_Channel"/>
</dbReference>
<keyword evidence="12" id="KW-1185">Reference proteome</keyword>
<keyword evidence="4" id="KW-0472">Membrane</keyword>
<dbReference type="Pfam" id="PF03958">
    <property type="entry name" value="Secretin_N"/>
    <property type="match status" value="1"/>
</dbReference>
<feature type="signal peptide" evidence="7">
    <location>
        <begin position="1"/>
        <end position="24"/>
    </location>
</feature>
<reference evidence="12" key="1">
    <citation type="submission" date="2017-09" db="EMBL/GenBank/DDBJ databases">
        <authorList>
            <person name="Cho G.-S."/>
            <person name="Oguntoyinbo F.A."/>
            <person name="Cnockaert M."/>
            <person name="Kabisch J."/>
            <person name="Neve H."/>
            <person name="Bockelmann W."/>
            <person name="Wenning M."/>
            <person name="Franz C.M."/>
            <person name="Vandamme P."/>
        </authorList>
    </citation>
    <scope>NUCLEOTIDE SEQUENCE [LARGE SCALE GENOMIC DNA]</scope>
    <source>
        <strain evidence="12">MBT G8648</strain>
    </source>
</reference>
<gene>
    <name evidence="11" type="ORF">CPA45_04150</name>
</gene>
<keyword evidence="2" id="KW-0812">Transmembrane</keyword>
<dbReference type="Proteomes" id="UP000218677">
    <property type="component" value="Unassembled WGS sequence"/>
</dbReference>
<dbReference type="GO" id="GO:0009279">
    <property type="term" value="C:cell outer membrane"/>
    <property type="evidence" value="ECO:0007669"/>
    <property type="project" value="UniProtKB-SubCell"/>
</dbReference>
<evidence type="ECO:0000256" key="5">
    <source>
        <dbReference type="RuleBase" id="RU004003"/>
    </source>
</evidence>
<dbReference type="Gene3D" id="3.30.1370.120">
    <property type="match status" value="1"/>
</dbReference>
<dbReference type="PRINTS" id="PR00811">
    <property type="entry name" value="BCTERIALGSPD"/>
</dbReference>
<evidence type="ECO:0000259" key="10">
    <source>
        <dbReference type="Pfam" id="PF21305"/>
    </source>
</evidence>
<dbReference type="EMBL" id="NWUX01000002">
    <property type="protein sequence ID" value="PCF96909.1"/>
    <property type="molecule type" value="Genomic_DNA"/>
</dbReference>
<evidence type="ECO:0000256" key="4">
    <source>
        <dbReference type="ARBA" id="ARBA00023136"/>
    </source>
</evidence>
<evidence type="ECO:0000256" key="3">
    <source>
        <dbReference type="ARBA" id="ARBA00022729"/>
    </source>
</evidence>
<dbReference type="GO" id="GO:0015627">
    <property type="term" value="C:type II protein secretion system complex"/>
    <property type="evidence" value="ECO:0007669"/>
    <property type="project" value="TreeGrafter"/>
</dbReference>
<evidence type="ECO:0000313" key="12">
    <source>
        <dbReference type="Proteomes" id="UP000218677"/>
    </source>
</evidence>
<protein>
    <submittedName>
        <fullName evidence="11">Uncharacterized protein</fullName>
    </submittedName>
</protein>
<dbReference type="InterPro" id="IPR049371">
    <property type="entry name" value="GspD-like_N0"/>
</dbReference>
<feature type="domain" description="Type II/III secretion system secretin-like" evidence="8">
    <location>
        <begin position="278"/>
        <end position="441"/>
    </location>
</feature>
<evidence type="ECO:0000256" key="7">
    <source>
        <dbReference type="SAM" id="SignalP"/>
    </source>
</evidence>
<evidence type="ECO:0000313" key="11">
    <source>
        <dbReference type="EMBL" id="PCF96909.1"/>
    </source>
</evidence>
<name>A0A2A4HR84_9GAMM</name>
<evidence type="ECO:0000256" key="2">
    <source>
        <dbReference type="ARBA" id="ARBA00022692"/>
    </source>
</evidence>
<feature type="domain" description="NolW-like" evidence="9">
    <location>
        <begin position="146"/>
        <end position="213"/>
    </location>
</feature>
<organism evidence="11 12">
    <name type="scientific">Vreelandella nigrificans</name>
    <dbReference type="NCBI Taxonomy" id="2042704"/>
    <lineage>
        <taxon>Bacteria</taxon>
        <taxon>Pseudomonadati</taxon>
        <taxon>Pseudomonadota</taxon>
        <taxon>Gammaproteobacteria</taxon>
        <taxon>Oceanospirillales</taxon>
        <taxon>Halomonadaceae</taxon>
        <taxon>Vreelandella</taxon>
    </lineage>
</organism>